<reference evidence="1" key="1">
    <citation type="submission" date="2022-07" db="EMBL/GenBank/DDBJ databases">
        <authorList>
            <person name="Macas J."/>
            <person name="Novak P."/>
            <person name="Neumann P."/>
        </authorList>
    </citation>
    <scope>NUCLEOTIDE SEQUENCE</scope>
</reference>
<sequence length="267" mass="31014">MYDRVHIDEKWFYLSRTSQKYYLLPDEVEPYRTCKSKRFITKVMFLCAVARPRFDSTRNEMFDGKIGIFPFIYKEAAKRRSKNREVGTIETKSIESVTKEVTRKWLIDHVLPAIRAKWPRSSSKTIYIQQDNAPPHIAINDTEFVEAAQKDDFDIRLTFQPSNSPDMNVLDLGFFRALQSLQYQEASRNVDELIFATQKAFNEISIESLGNVFLTLQLCMIEVMKKLGGNNYKVPHINKQRLEREGILPTTISCDLDVLNGAISRLQ</sequence>
<protein>
    <recommendedName>
        <fullName evidence="3">Transposase</fullName>
    </recommendedName>
</protein>
<evidence type="ECO:0000313" key="2">
    <source>
        <dbReference type="Proteomes" id="UP001152523"/>
    </source>
</evidence>
<dbReference type="PANTHER" id="PTHR47169">
    <property type="entry name" value="OS01G0541250 PROTEIN"/>
    <property type="match status" value="1"/>
</dbReference>
<dbReference type="Proteomes" id="UP001152523">
    <property type="component" value="Unassembled WGS sequence"/>
</dbReference>
<dbReference type="Gene3D" id="3.30.420.10">
    <property type="entry name" value="Ribonuclease H-like superfamily/Ribonuclease H"/>
    <property type="match status" value="1"/>
</dbReference>
<keyword evidence="2" id="KW-1185">Reference proteome</keyword>
<name>A0AAV0G1Q4_9ASTE</name>
<dbReference type="GO" id="GO:0003676">
    <property type="term" value="F:nucleic acid binding"/>
    <property type="evidence" value="ECO:0007669"/>
    <property type="project" value="InterPro"/>
</dbReference>
<dbReference type="EMBL" id="CAMAPF010001029">
    <property type="protein sequence ID" value="CAH9141224.1"/>
    <property type="molecule type" value="Genomic_DNA"/>
</dbReference>
<organism evidence="1 2">
    <name type="scientific">Cuscuta epithymum</name>
    <dbReference type="NCBI Taxonomy" id="186058"/>
    <lineage>
        <taxon>Eukaryota</taxon>
        <taxon>Viridiplantae</taxon>
        <taxon>Streptophyta</taxon>
        <taxon>Embryophyta</taxon>
        <taxon>Tracheophyta</taxon>
        <taxon>Spermatophyta</taxon>
        <taxon>Magnoliopsida</taxon>
        <taxon>eudicotyledons</taxon>
        <taxon>Gunneridae</taxon>
        <taxon>Pentapetalae</taxon>
        <taxon>asterids</taxon>
        <taxon>lamiids</taxon>
        <taxon>Solanales</taxon>
        <taxon>Convolvulaceae</taxon>
        <taxon>Cuscuteae</taxon>
        <taxon>Cuscuta</taxon>
        <taxon>Cuscuta subgen. Cuscuta</taxon>
    </lineage>
</organism>
<accession>A0AAV0G1Q4</accession>
<gene>
    <name evidence="1" type="ORF">CEPIT_LOCUS38965</name>
</gene>
<dbReference type="AlphaFoldDB" id="A0AAV0G1Q4"/>
<evidence type="ECO:0000313" key="1">
    <source>
        <dbReference type="EMBL" id="CAH9141224.1"/>
    </source>
</evidence>
<comment type="caution">
    <text evidence="1">The sequence shown here is derived from an EMBL/GenBank/DDBJ whole genome shotgun (WGS) entry which is preliminary data.</text>
</comment>
<dbReference type="PANTHER" id="PTHR47169:SF2">
    <property type="entry name" value="OS01G0541250 PROTEIN"/>
    <property type="match status" value="1"/>
</dbReference>
<dbReference type="InterPro" id="IPR036397">
    <property type="entry name" value="RNaseH_sf"/>
</dbReference>
<evidence type="ECO:0008006" key="3">
    <source>
        <dbReference type="Google" id="ProtNLM"/>
    </source>
</evidence>
<proteinExistence type="predicted"/>